<sequence>LRAPFAFTECEASSSRLVLPSSSSSLLLLSAFALTKPKPRAALPSPRATPRNLAPPTRLASPRNPPTPERGGDHGALPRRRRVRLRVGGAVARGGVAGVPALPGSGGAAHGGAVGRHARGRGGVRAAGLLRAGVLRRHLRPRHLPPQPPHRVPLPHGRPGARGARRRPGPPHPRLRRVQALHPPPPRVQVLVCHHKSLLCCFSDDILLCIRRSCLLANTSLLLGCAFCPDNEAANCAYDKVQVCPIQHRKAEIWWKERPGSQYV</sequence>
<accession>A0A0E0Q2H1</accession>
<evidence type="ECO:0000256" key="1">
    <source>
        <dbReference type="SAM" id="MobiDB-lite"/>
    </source>
</evidence>
<feature type="compositionally biased region" description="Basic residues" evidence="1">
    <location>
        <begin position="163"/>
        <end position="179"/>
    </location>
</feature>
<proteinExistence type="predicted"/>
<feature type="region of interest" description="Disordered" evidence="1">
    <location>
        <begin position="140"/>
        <end position="179"/>
    </location>
</feature>
<dbReference type="Gramene" id="ORUFI06G28880.1">
    <property type="protein sequence ID" value="ORUFI06G28880.1"/>
    <property type="gene ID" value="ORUFI06G28880"/>
</dbReference>
<reference evidence="3" key="1">
    <citation type="submission" date="2013-06" db="EMBL/GenBank/DDBJ databases">
        <authorList>
            <person name="Zhao Q."/>
        </authorList>
    </citation>
    <scope>NUCLEOTIDE SEQUENCE</scope>
    <source>
        <strain evidence="3">cv. W1943</strain>
    </source>
</reference>
<dbReference type="AlphaFoldDB" id="A0A0E0Q2H1"/>
<dbReference type="EnsemblPlants" id="ORUFI06G28880.1">
    <property type="protein sequence ID" value="ORUFI06G28880.1"/>
    <property type="gene ID" value="ORUFI06G28880"/>
</dbReference>
<feature type="region of interest" description="Disordered" evidence="1">
    <location>
        <begin position="39"/>
        <end position="81"/>
    </location>
</feature>
<name>A0A0E0Q2H1_ORYRU</name>
<organism evidence="2 3">
    <name type="scientific">Oryza rufipogon</name>
    <name type="common">Brownbeard rice</name>
    <name type="synonym">Asian wild rice</name>
    <dbReference type="NCBI Taxonomy" id="4529"/>
    <lineage>
        <taxon>Eukaryota</taxon>
        <taxon>Viridiplantae</taxon>
        <taxon>Streptophyta</taxon>
        <taxon>Embryophyta</taxon>
        <taxon>Tracheophyta</taxon>
        <taxon>Spermatophyta</taxon>
        <taxon>Magnoliopsida</taxon>
        <taxon>Liliopsida</taxon>
        <taxon>Poales</taxon>
        <taxon>Poaceae</taxon>
        <taxon>BOP clade</taxon>
        <taxon>Oryzoideae</taxon>
        <taxon>Oryzeae</taxon>
        <taxon>Oryzinae</taxon>
        <taxon>Oryza</taxon>
    </lineage>
</organism>
<evidence type="ECO:0000313" key="2">
    <source>
        <dbReference type="EnsemblPlants" id="ORUFI06G28880.1"/>
    </source>
</evidence>
<keyword evidence="3" id="KW-1185">Reference proteome</keyword>
<protein>
    <submittedName>
        <fullName evidence="2">Uncharacterized protein</fullName>
    </submittedName>
</protein>
<dbReference type="Proteomes" id="UP000008022">
    <property type="component" value="Unassembled WGS sequence"/>
</dbReference>
<reference evidence="2" key="2">
    <citation type="submission" date="2015-06" db="UniProtKB">
        <authorList>
            <consortium name="EnsemblPlants"/>
        </authorList>
    </citation>
    <scope>IDENTIFICATION</scope>
</reference>
<dbReference type="HOGENOM" id="CLU_1055945_0_0_1"/>
<evidence type="ECO:0000313" key="3">
    <source>
        <dbReference type="Proteomes" id="UP000008022"/>
    </source>
</evidence>